<dbReference type="NCBIfam" id="TIGR03510">
    <property type="entry name" value="XapX"/>
    <property type="match status" value="1"/>
</dbReference>
<organism evidence="2">
    <name type="scientific">uncultured Caudovirales phage</name>
    <dbReference type="NCBI Taxonomy" id="2100421"/>
    <lineage>
        <taxon>Viruses</taxon>
        <taxon>Duplodnaviria</taxon>
        <taxon>Heunggongvirae</taxon>
        <taxon>Uroviricota</taxon>
        <taxon>Caudoviricetes</taxon>
        <taxon>Peduoviridae</taxon>
        <taxon>Maltschvirus</taxon>
        <taxon>Maltschvirus maltsch</taxon>
    </lineage>
</organism>
<evidence type="ECO:0000313" key="5">
    <source>
        <dbReference type="EMBL" id="CAB5231507.1"/>
    </source>
</evidence>
<keyword evidence="1" id="KW-0472">Membrane</keyword>
<dbReference type="EMBL" id="LR798428">
    <property type="protein sequence ID" value="CAB5231507.1"/>
    <property type="molecule type" value="Genomic_DNA"/>
</dbReference>
<evidence type="ECO:0000313" key="3">
    <source>
        <dbReference type="EMBL" id="CAB4184994.1"/>
    </source>
</evidence>
<feature type="transmembrane region" description="Helical" evidence="1">
    <location>
        <begin position="7"/>
        <end position="24"/>
    </location>
</feature>
<keyword evidence="1" id="KW-0812">Transmembrane</keyword>
<evidence type="ECO:0000313" key="4">
    <source>
        <dbReference type="EMBL" id="CAB4192756.1"/>
    </source>
</evidence>
<evidence type="ECO:0000313" key="2">
    <source>
        <dbReference type="EMBL" id="CAB4175173.1"/>
    </source>
</evidence>
<protein>
    <submittedName>
        <fullName evidence="2">XapX, XapX domain</fullName>
    </submittedName>
</protein>
<keyword evidence="1" id="KW-1133">Transmembrane helix</keyword>
<name>A0A6J5PTT5_9CAUD</name>
<proteinExistence type="predicted"/>
<dbReference type="EMBL" id="LR796919">
    <property type="protein sequence ID" value="CAB4175173.1"/>
    <property type="molecule type" value="Genomic_DNA"/>
</dbReference>
<dbReference type="EMBL" id="LR797071">
    <property type="protein sequence ID" value="CAB4184994.1"/>
    <property type="molecule type" value="Genomic_DNA"/>
</dbReference>
<evidence type="ECO:0000256" key="1">
    <source>
        <dbReference type="SAM" id="Phobius"/>
    </source>
</evidence>
<dbReference type="EMBL" id="LR797185">
    <property type="protein sequence ID" value="CAB4192756.1"/>
    <property type="molecule type" value="Genomic_DNA"/>
</dbReference>
<reference evidence="2" key="1">
    <citation type="submission" date="2020-05" db="EMBL/GenBank/DDBJ databases">
        <authorList>
            <person name="Chiriac C."/>
            <person name="Salcher M."/>
            <person name="Ghai R."/>
            <person name="Kavagutti S V."/>
        </authorList>
    </citation>
    <scope>NUCLEOTIDE SEQUENCE</scope>
</reference>
<feature type="transmembrane region" description="Helical" evidence="1">
    <location>
        <begin position="30"/>
        <end position="49"/>
    </location>
</feature>
<dbReference type="InterPro" id="IPR020017">
    <property type="entry name" value="XapX_domain"/>
</dbReference>
<sequence>MDYVVPFITGSIVGAIFAAVGAYVPAPPNIQGVLGVVGITIGYMVVIGLKR</sequence>
<accession>A0A6J5PTT5</accession>
<gene>
    <name evidence="3" type="ORF">UFOVP1131_108</name>
    <name evidence="4" type="ORF">UFOVP1245_78</name>
    <name evidence="5" type="ORF">UFOVP1582_100</name>
    <name evidence="2" type="ORF">UFOVP966_122</name>
</gene>